<evidence type="ECO:0000313" key="2">
    <source>
        <dbReference type="Proteomes" id="UP000663090"/>
    </source>
</evidence>
<sequence>MGDILEMHLERAEDALARSDGEGALGHLLEAWKECRAEPLIALIQRLSDHLVAGLTPLDESMTLYWKAQGRHAMDLPRVLKDLLAAVLRHRAPLPGGTLDWLRRLFPADPRMVPVVLASARLLKGEQQEALRMHNAVLIYLEPPYDVEPLRELRARLPRNLGKEAERLDTVIRRGESWVPPVLSASDQERCAALLEAVEARISGTTRSATTRDALFARIHASPKDDEARRVLADVLLEQGDPLGEFITLQFASEPDEARMESLLEMNRTRWVVPLGPYVDPRGTRFERGFPVSVLMKTSDIPEPPAAWGTVEEVRWPYASARSRGHLLNSPALRHVTSLRGASGTLVCDLKAPEASALQRLSLMTTEGKGLVTALAALPQLRWLEVDSGEPGFVAQCLESPLASRLECFEVRGGVMHIHPRVLGPSHSKWSLELRRDAEVPVTLVLDDVRDVEALVPVLRAATRFSSQALRVRLCFEWGRGQTPGSGAEISTLFARGRALLEEAASAYTRVIWEED</sequence>
<reference evidence="1 2" key="1">
    <citation type="submission" date="2021-02" db="EMBL/GenBank/DDBJ databases">
        <title>De Novo genome assembly of isolated myxobacteria.</title>
        <authorList>
            <person name="Stevens D.C."/>
        </authorList>
    </citation>
    <scope>NUCLEOTIDE SEQUENCE [LARGE SCALE GENOMIC DNA]</scope>
    <source>
        <strain evidence="1 2">SCHIC003</strain>
    </source>
</reference>
<dbReference type="InterPro" id="IPR014338">
    <property type="entry name" value="CHP02996_rpt-companion-dom"/>
</dbReference>
<gene>
    <name evidence="1" type="ORF">JY572_25905</name>
</gene>
<organism evidence="1 2">
    <name type="scientific">Myxococcus landrumensis</name>
    <dbReference type="NCBI Taxonomy" id="2813577"/>
    <lineage>
        <taxon>Bacteria</taxon>
        <taxon>Pseudomonadati</taxon>
        <taxon>Myxococcota</taxon>
        <taxon>Myxococcia</taxon>
        <taxon>Myxococcales</taxon>
        <taxon>Cystobacterineae</taxon>
        <taxon>Myxococcaceae</taxon>
        <taxon>Myxococcus</taxon>
    </lineage>
</organism>
<accession>A0ABX7N063</accession>
<dbReference type="RefSeq" id="WP_206713553.1">
    <property type="nucleotide sequence ID" value="NZ_CP071091.1"/>
</dbReference>
<keyword evidence="2" id="KW-1185">Reference proteome</keyword>
<protein>
    <submittedName>
        <fullName evidence="1">TIGR02996 domain-containing protein</fullName>
    </submittedName>
</protein>
<dbReference type="Proteomes" id="UP000663090">
    <property type="component" value="Chromosome"/>
</dbReference>
<dbReference type="EMBL" id="CP071091">
    <property type="protein sequence ID" value="QSQ11814.1"/>
    <property type="molecule type" value="Genomic_DNA"/>
</dbReference>
<evidence type="ECO:0000313" key="1">
    <source>
        <dbReference type="EMBL" id="QSQ11814.1"/>
    </source>
</evidence>
<proteinExistence type="predicted"/>
<dbReference type="NCBIfam" id="TIGR02996">
    <property type="entry name" value="rpt_mate_G_obs"/>
    <property type="match status" value="1"/>
</dbReference>
<name>A0ABX7N063_9BACT</name>